<dbReference type="RefSeq" id="WP_254014050.1">
    <property type="nucleotide sequence ID" value="NZ_JAMZMM010000310.1"/>
</dbReference>
<evidence type="ECO:0000313" key="8">
    <source>
        <dbReference type="Proteomes" id="UP001204953"/>
    </source>
</evidence>
<dbReference type="PROSITE" id="PS00065">
    <property type="entry name" value="D_2_HYDROXYACID_DH_1"/>
    <property type="match status" value="1"/>
</dbReference>
<evidence type="ECO:0000259" key="5">
    <source>
        <dbReference type="Pfam" id="PF00389"/>
    </source>
</evidence>
<evidence type="ECO:0000256" key="3">
    <source>
        <dbReference type="ARBA" id="ARBA00023027"/>
    </source>
</evidence>
<dbReference type="InterPro" id="IPR006139">
    <property type="entry name" value="D-isomer_2_OHA_DH_cat_dom"/>
</dbReference>
<dbReference type="PANTHER" id="PTHR43026">
    <property type="entry name" value="2-HYDROXYACID DEHYDROGENASE HOMOLOG 1-RELATED"/>
    <property type="match status" value="1"/>
</dbReference>
<sequence length="341" mass="37607">MKTAIFSTKSYDRKFLEAANTKYNHELLFFEPRLTYDTTALGMGFPCACVFINDLLDKQTLQILASGGTKLIATRSAGFNHIDLNGAAELGMTVVRVPAYSPYAVAEHTIGLILTLNRKIHRAYNRVREGNFSLDGLMGFDLHNRTVGIIGTGKIGLIVAQILKGFGCNLLAYDLYPTPESEGLGIKYVDLPELFTSSDIISLHCPLTPQTQHLIDKEALSLMKPGVMLINTSRGGLIDTQAVIDALKTRKIGYLGLDVYEQESELFFEDLSDEVIEDDIFQRLLTFPNVLITGHQAFFTEEAIANIADTTLSNITEFELGGACANEVRAKPFVARDNSIQ</sequence>
<evidence type="ECO:0000256" key="4">
    <source>
        <dbReference type="RuleBase" id="RU003719"/>
    </source>
</evidence>
<dbReference type="Gene3D" id="3.40.50.720">
    <property type="entry name" value="NAD(P)-binding Rossmann-like Domain"/>
    <property type="match status" value="2"/>
</dbReference>
<dbReference type="Pfam" id="PF00389">
    <property type="entry name" value="2-Hacid_dh"/>
    <property type="match status" value="1"/>
</dbReference>
<dbReference type="GO" id="GO:0008720">
    <property type="term" value="F:D-lactate dehydrogenase (NAD+) activity"/>
    <property type="evidence" value="ECO:0007669"/>
    <property type="project" value="TreeGrafter"/>
</dbReference>
<evidence type="ECO:0000259" key="6">
    <source>
        <dbReference type="Pfam" id="PF02826"/>
    </source>
</evidence>
<dbReference type="AlphaFoldDB" id="A0AAE3KPG6"/>
<dbReference type="InterPro" id="IPR029753">
    <property type="entry name" value="D-isomer_DH_CS"/>
</dbReference>
<evidence type="ECO:0000256" key="1">
    <source>
        <dbReference type="ARBA" id="ARBA00005854"/>
    </source>
</evidence>
<evidence type="ECO:0000256" key="2">
    <source>
        <dbReference type="ARBA" id="ARBA00023002"/>
    </source>
</evidence>
<dbReference type="InterPro" id="IPR036291">
    <property type="entry name" value="NAD(P)-bd_dom_sf"/>
</dbReference>
<dbReference type="FunFam" id="3.40.50.720:FF:000050">
    <property type="entry name" value="D-lactate dehydrogenase"/>
    <property type="match status" value="1"/>
</dbReference>
<dbReference type="Pfam" id="PF02826">
    <property type="entry name" value="2-Hacid_dh_C"/>
    <property type="match status" value="1"/>
</dbReference>
<proteinExistence type="inferred from homology"/>
<keyword evidence="8" id="KW-1185">Reference proteome</keyword>
<gene>
    <name evidence="7" type="ORF">NJ959_23060</name>
</gene>
<keyword evidence="2 4" id="KW-0560">Oxidoreductase</keyword>
<comment type="caution">
    <text evidence="7">The sequence shown here is derived from an EMBL/GenBank/DDBJ whole genome shotgun (WGS) entry which is preliminary data.</text>
</comment>
<dbReference type="InterPro" id="IPR006140">
    <property type="entry name" value="D-isomer_DH_NAD-bd"/>
</dbReference>
<dbReference type="InterPro" id="IPR058205">
    <property type="entry name" value="D-LDH-like"/>
</dbReference>
<organism evidence="7 8">
    <name type="scientific">Limnofasciculus baicalensis BBK-W-15</name>
    <dbReference type="NCBI Taxonomy" id="2699891"/>
    <lineage>
        <taxon>Bacteria</taxon>
        <taxon>Bacillati</taxon>
        <taxon>Cyanobacteriota</taxon>
        <taxon>Cyanophyceae</taxon>
        <taxon>Coleofasciculales</taxon>
        <taxon>Coleofasciculaceae</taxon>
        <taxon>Limnofasciculus</taxon>
        <taxon>Limnofasciculus baicalensis</taxon>
    </lineage>
</organism>
<dbReference type="CDD" id="cd12183">
    <property type="entry name" value="LDH_like_2"/>
    <property type="match status" value="1"/>
</dbReference>
<dbReference type="PROSITE" id="PS00670">
    <property type="entry name" value="D_2_HYDROXYACID_DH_2"/>
    <property type="match status" value="1"/>
</dbReference>
<dbReference type="PANTHER" id="PTHR43026:SF1">
    <property type="entry name" value="2-HYDROXYACID DEHYDROGENASE HOMOLOG 1-RELATED"/>
    <property type="match status" value="1"/>
</dbReference>
<evidence type="ECO:0000313" key="7">
    <source>
        <dbReference type="EMBL" id="MCP2731309.1"/>
    </source>
</evidence>
<feature type="domain" description="D-isomer specific 2-hydroxyacid dehydrogenase catalytic" evidence="5">
    <location>
        <begin position="5"/>
        <end position="328"/>
    </location>
</feature>
<name>A0AAE3KPG6_9CYAN</name>
<dbReference type="InterPro" id="IPR029752">
    <property type="entry name" value="D-isomer_DH_CS1"/>
</dbReference>
<reference evidence="7" key="1">
    <citation type="submission" date="2022-06" db="EMBL/GenBank/DDBJ databases">
        <title>New cyanobacteria of genus Symplocastrum in benthos of Lake Baikal.</title>
        <authorList>
            <person name="Sorokovikova E."/>
            <person name="Tikhonova I."/>
            <person name="Krasnopeev A."/>
            <person name="Evseev P."/>
            <person name="Gladkikh A."/>
            <person name="Belykh O."/>
        </authorList>
    </citation>
    <scope>NUCLEOTIDE SEQUENCE</scope>
    <source>
        <strain evidence="7">BBK-W-15</strain>
    </source>
</reference>
<dbReference type="EMBL" id="JAMZMM010000310">
    <property type="protein sequence ID" value="MCP2731309.1"/>
    <property type="molecule type" value="Genomic_DNA"/>
</dbReference>
<dbReference type="SUPFAM" id="SSF52283">
    <property type="entry name" value="Formate/glycerate dehydrogenase catalytic domain-like"/>
    <property type="match status" value="1"/>
</dbReference>
<dbReference type="GO" id="GO:0051287">
    <property type="term" value="F:NAD binding"/>
    <property type="evidence" value="ECO:0007669"/>
    <property type="project" value="InterPro"/>
</dbReference>
<feature type="domain" description="D-isomer specific 2-hydroxyacid dehydrogenase NAD-binding" evidence="6">
    <location>
        <begin position="110"/>
        <end position="297"/>
    </location>
</feature>
<accession>A0AAE3KPG6</accession>
<keyword evidence="3" id="KW-0520">NAD</keyword>
<dbReference type="PROSITE" id="PS00671">
    <property type="entry name" value="D_2_HYDROXYACID_DH_3"/>
    <property type="match status" value="1"/>
</dbReference>
<comment type="similarity">
    <text evidence="1 4">Belongs to the D-isomer specific 2-hydroxyacid dehydrogenase family.</text>
</comment>
<dbReference type="SUPFAM" id="SSF51735">
    <property type="entry name" value="NAD(P)-binding Rossmann-fold domains"/>
    <property type="match status" value="1"/>
</dbReference>
<dbReference type="Proteomes" id="UP001204953">
    <property type="component" value="Unassembled WGS sequence"/>
</dbReference>
<protein>
    <submittedName>
        <fullName evidence="7">2-hydroxyacid dehydrogenase</fullName>
    </submittedName>
</protein>